<feature type="coiled-coil region" evidence="1">
    <location>
        <begin position="305"/>
        <end position="414"/>
    </location>
</feature>
<dbReference type="OrthoDB" id="7873849at2"/>
<evidence type="ECO:0000256" key="1">
    <source>
        <dbReference type="SAM" id="Coils"/>
    </source>
</evidence>
<gene>
    <name evidence="3" type="ORF">SHM7688_00953</name>
</gene>
<name>A0A0N7LRR0_9RHOB</name>
<dbReference type="Proteomes" id="UP000054823">
    <property type="component" value="Unassembled WGS sequence"/>
</dbReference>
<evidence type="ECO:0000313" key="3">
    <source>
        <dbReference type="EMBL" id="CUH51516.1"/>
    </source>
</evidence>
<dbReference type="EMBL" id="CYPW01000006">
    <property type="protein sequence ID" value="CUH51516.1"/>
    <property type="molecule type" value="Genomic_DNA"/>
</dbReference>
<keyword evidence="4" id="KW-1185">Reference proteome</keyword>
<feature type="coiled-coil region" evidence="1">
    <location>
        <begin position="444"/>
        <end position="673"/>
    </location>
</feature>
<organism evidence="3 4">
    <name type="scientific">Shimia marina</name>
    <dbReference type="NCBI Taxonomy" id="321267"/>
    <lineage>
        <taxon>Bacteria</taxon>
        <taxon>Pseudomonadati</taxon>
        <taxon>Pseudomonadota</taxon>
        <taxon>Alphaproteobacteria</taxon>
        <taxon>Rhodobacterales</taxon>
        <taxon>Roseobacteraceae</taxon>
    </lineage>
</organism>
<protein>
    <submittedName>
        <fullName evidence="3">Chromosome segregation protein SMC</fullName>
    </submittedName>
</protein>
<dbReference type="PANTHER" id="PTHR23159:SF31">
    <property type="entry name" value="CENTROSOME-ASSOCIATED PROTEIN CEP250 ISOFORM X1"/>
    <property type="match status" value="1"/>
</dbReference>
<keyword evidence="1" id="KW-0175">Coiled coil</keyword>
<proteinExistence type="predicted"/>
<dbReference type="PANTHER" id="PTHR23159">
    <property type="entry name" value="CENTROSOMAL PROTEIN 2"/>
    <property type="match status" value="1"/>
</dbReference>
<evidence type="ECO:0000256" key="2">
    <source>
        <dbReference type="SAM" id="MobiDB-lite"/>
    </source>
</evidence>
<feature type="region of interest" description="Disordered" evidence="2">
    <location>
        <begin position="760"/>
        <end position="784"/>
    </location>
</feature>
<reference evidence="3 4" key="1">
    <citation type="submission" date="2015-09" db="EMBL/GenBank/DDBJ databases">
        <authorList>
            <consortium name="Swine Surveillance"/>
        </authorList>
    </citation>
    <scope>NUCLEOTIDE SEQUENCE [LARGE SCALE GENOMIC DNA]</scope>
    <source>
        <strain evidence="3 4">CECT 7688</strain>
    </source>
</reference>
<accession>A0A0N7LRR0</accession>
<sequence>MTEQTKIPGALIVLGQISDSAATNFQAHMNGWPEQIIVVSPQAKTVVEQAGLPEWTTLIEALPAAESGDVTLTEYTWPGLFGTARPKETLKALLPGLSVRETTQISATAAQKLVSRFGKLMGPLRLWMHLPGDEIAVLQGLHAAGLLSDLEQISICAGGEAFFENADPAPHIQKYLEDAFFQLMETDAEDPDWPVLWLRPNVLAATLAEVRSELSALTSKQAETLKENAVLRKQSKKLEGDLKAKSKLATERQRKITSTEKTVQRLNVKIDEHKTRTKTTAATLKEVSVQLDEQQALGKQQHAEIAELKSANKDLEISVDTLKNKVSILPQELAARFNVKQAALQKRVDDHKAKLVAQEAKLHETESRADSADKALAELKKTAEAAQVTSDKAINDLQRTLKEQKTKADQSVAAAQKLLTEEKEKHAATQTQMQAKQKDLASRLVAEKSKLAATEKELKALDELDALRSEIEKQKKTMNRVRQAAQERLQTTEKRLKAARDSVQQECDLLTEQQQKLRAEIDTLKQANTDQKAANTEALNQQSALKRARDELRDSGDKLQKKLAVAEAALLAQRKKLEGLKEVDTLNAKLEAQRSSAEQAQAEAAQQIAELRKQAKDAQEALEKRCAFLKSQWNESKTETAAATKKLEDLKEIPELKEKIEEHLLDVRQAQQATLEKAREIEAMQVTQAQDQERYTRLNADYQLARRDLTLVLENQGRLQDELEDMRARFGALYDEKSALQDLLEQLTPQLQEAAAHLRDRVISSDGEDPRVSADADDLAHGAS</sequence>
<evidence type="ECO:0000313" key="4">
    <source>
        <dbReference type="Proteomes" id="UP000054823"/>
    </source>
</evidence>
<dbReference type="RefSeq" id="WP_058238810.1">
    <property type="nucleotide sequence ID" value="NZ_CYPW01000006.1"/>
</dbReference>
<dbReference type="AlphaFoldDB" id="A0A0N7LRR0"/>
<dbReference type="STRING" id="321267.SHM7688_00953"/>